<feature type="domain" description="Alpha fucosidase A-like C-terminal" evidence="1">
    <location>
        <begin position="732"/>
        <end position="820"/>
    </location>
</feature>
<proteinExistence type="predicted"/>
<dbReference type="InterPro" id="IPR008928">
    <property type="entry name" value="6-hairpin_glycosidase_sf"/>
</dbReference>
<dbReference type="GO" id="GO:0005975">
    <property type="term" value="P:carbohydrate metabolic process"/>
    <property type="evidence" value="ECO:0007669"/>
    <property type="project" value="InterPro"/>
</dbReference>
<dbReference type="Gene3D" id="2.60.40.1180">
    <property type="entry name" value="Golgi alpha-mannosidase II"/>
    <property type="match status" value="1"/>
</dbReference>
<dbReference type="AlphaFoldDB" id="A0A847S8G6"/>
<dbReference type="PANTHER" id="PTHR31084">
    <property type="entry name" value="ALPHA-L-FUCOSIDASE 2"/>
    <property type="match status" value="1"/>
</dbReference>
<dbReference type="EMBL" id="JABAIA010000003">
    <property type="protein sequence ID" value="NLR68001.1"/>
    <property type="molecule type" value="Genomic_DNA"/>
</dbReference>
<dbReference type="InterPro" id="IPR012341">
    <property type="entry name" value="6hp_glycosidase-like_sf"/>
</dbReference>
<gene>
    <name evidence="3" type="ORF">HGH92_27090</name>
</gene>
<dbReference type="InterPro" id="IPR049053">
    <property type="entry name" value="AFCA-like_C"/>
</dbReference>
<keyword evidence="3" id="KW-0378">Hydrolase</keyword>
<dbReference type="InterPro" id="IPR054363">
    <property type="entry name" value="GH95_cat"/>
</dbReference>
<dbReference type="RefSeq" id="WP_168873942.1">
    <property type="nucleotide sequence ID" value="NZ_JABAIA010000003.1"/>
</dbReference>
<keyword evidence="4" id="KW-1185">Reference proteome</keyword>
<comment type="caution">
    <text evidence="3">The sequence shown here is derived from an EMBL/GenBank/DDBJ whole genome shotgun (WGS) entry which is preliminary data.</text>
</comment>
<dbReference type="Pfam" id="PF21307">
    <property type="entry name" value="Glyco_hydro_95_C"/>
    <property type="match status" value="1"/>
</dbReference>
<dbReference type="Gene3D" id="1.50.10.10">
    <property type="match status" value="1"/>
</dbReference>
<name>A0A847S8G6_9BACT</name>
<sequence>MKHLISMLCTGLCAVTHLYAYTGNKDTVTVNYAAIAGAADLDYARPVLRSEEGMPLGNGRMGTLVWTVPSSLKFQLNRVDVFGNSSASNSFFERNTDYCGGTGYMDVDFGQDVFSAPAFHQHLSCYEGLSTISGRNVSARGLIWEREDVLALEISDRRTTSLPVTTELRMLRMPVARTGSHVATSRLRQEGDYIILTQEFREDGYYCSSALVAAVSGRPVEAEQNTATSVRLRTLPGGPDFTIYSATAASFDPSEDVVKTAIGKLEAARKKGFAALLNDNRDWWRKFWQRSYIQLHSDDGQADYVAQHYAWYLYIMGSSSRGKYPVKFNGMLWSTNGDERKWGHLYWGANQSCLYNALFQTNHTELLDPMFDMYSRAYDSYALAARQQWGSKGIYIPETTGFDNTPALPDSIAGEMRDLYLVRKPWEQRSQSFKDYAYTQMPFLSRWNWKKDEGWKNGRWHTGSKSNSTFGHVSHIFSRGAKIAYQYWLRYEYTQDTAWLRQRAYPMLKGVAEFYRNFPNVRKEKDGRYHIYHINDNESIWDGHNTVEEISAMRGIFPVVIKAARLLQTDNDMLPVWQEFLDHLSPLPQVKENGKTTWSRSLLPVLQGNPSWHPDGNTMPVWFFDLCTLESDRDIQQTGNDTYNTYFDNGIDSTVGIYVLSKLPATGALLGRPEAVQYLVPNQLRRRKNETVLANRMDLSEGYQTTNVQRLGRAAEALQLALCQSVPAGPGQENVIHVFPAWPRSWDAQYALLCRGGFVVTSAMKQGNIPFVKLEATQGGVCKIRNPWKGAVALYRQGKKTQVLKGELLSFATAKGEEVTLQRER</sequence>
<protein>
    <submittedName>
        <fullName evidence="3">Glycoside hydrolase</fullName>
    </submittedName>
</protein>
<evidence type="ECO:0000259" key="2">
    <source>
        <dbReference type="Pfam" id="PF22124"/>
    </source>
</evidence>
<reference evidence="3 4" key="1">
    <citation type="submission" date="2020-04" db="EMBL/GenBank/DDBJ databases">
        <authorList>
            <person name="Yin C."/>
        </authorList>
    </citation>
    <scope>NUCLEOTIDE SEQUENCE [LARGE SCALE GENOMIC DNA]</scope>
    <source>
        <strain evidence="3 4">Ae27</strain>
    </source>
</reference>
<dbReference type="Pfam" id="PF22124">
    <property type="entry name" value="Glyco_hydro_95_cat"/>
    <property type="match status" value="1"/>
</dbReference>
<organism evidence="3 4">
    <name type="scientific">Chitinophaga varians</name>
    <dbReference type="NCBI Taxonomy" id="2202339"/>
    <lineage>
        <taxon>Bacteria</taxon>
        <taxon>Pseudomonadati</taxon>
        <taxon>Bacteroidota</taxon>
        <taxon>Chitinophagia</taxon>
        <taxon>Chitinophagales</taxon>
        <taxon>Chitinophagaceae</taxon>
        <taxon>Chitinophaga</taxon>
    </lineage>
</organism>
<dbReference type="SUPFAM" id="SSF48208">
    <property type="entry name" value="Six-hairpin glycosidases"/>
    <property type="match status" value="1"/>
</dbReference>
<evidence type="ECO:0000259" key="1">
    <source>
        <dbReference type="Pfam" id="PF21307"/>
    </source>
</evidence>
<accession>A0A847S8G6</accession>
<dbReference type="Proteomes" id="UP000570474">
    <property type="component" value="Unassembled WGS sequence"/>
</dbReference>
<dbReference type="PANTHER" id="PTHR31084:SF0">
    <property type="entry name" value="ALPHA-L-FUCOSIDASE 2"/>
    <property type="match status" value="1"/>
</dbReference>
<dbReference type="GO" id="GO:0004560">
    <property type="term" value="F:alpha-L-fucosidase activity"/>
    <property type="evidence" value="ECO:0007669"/>
    <property type="project" value="TreeGrafter"/>
</dbReference>
<feature type="domain" description="Glycosyl hydrolase family 95 catalytic" evidence="2">
    <location>
        <begin position="480"/>
        <end position="595"/>
    </location>
</feature>
<evidence type="ECO:0000313" key="3">
    <source>
        <dbReference type="EMBL" id="NLR68001.1"/>
    </source>
</evidence>
<evidence type="ECO:0000313" key="4">
    <source>
        <dbReference type="Proteomes" id="UP000570474"/>
    </source>
</evidence>
<dbReference type="InterPro" id="IPR013780">
    <property type="entry name" value="Glyco_hydro_b"/>
</dbReference>